<name>A0A7V2T0I5_LEUMU</name>
<dbReference type="InterPro" id="IPR008613">
    <property type="entry name" value="Excalibur_Ca-bd_domain"/>
</dbReference>
<evidence type="ECO:0000313" key="3">
    <source>
        <dbReference type="EMBL" id="HFC91194.1"/>
    </source>
</evidence>
<comment type="caution">
    <text evidence="3">The sequence shown here is derived from an EMBL/GenBank/DDBJ whole genome shotgun (WGS) entry which is preliminary data.</text>
</comment>
<reference evidence="3" key="1">
    <citation type="journal article" date="2020" name="mSystems">
        <title>Genome- and Community-Level Interaction Insights into Carbon Utilization and Element Cycling Functions of Hydrothermarchaeota in Hydrothermal Sediment.</title>
        <authorList>
            <person name="Zhou Z."/>
            <person name="Liu Y."/>
            <person name="Xu W."/>
            <person name="Pan J."/>
            <person name="Luo Z.H."/>
            <person name="Li M."/>
        </authorList>
    </citation>
    <scope>NUCLEOTIDE SEQUENCE [LARGE SCALE GENOMIC DNA]</scope>
    <source>
        <strain evidence="3">HyVt-493</strain>
    </source>
</reference>
<dbReference type="PANTHER" id="PTHR12302">
    <property type="entry name" value="EBNA2 BINDING PROTEIN P100"/>
    <property type="match status" value="1"/>
</dbReference>
<dbReference type="InterPro" id="IPR035437">
    <property type="entry name" value="SNase_OB-fold_sf"/>
</dbReference>
<dbReference type="Proteomes" id="UP000885750">
    <property type="component" value="Unassembled WGS sequence"/>
</dbReference>
<dbReference type="Gene3D" id="2.40.50.90">
    <property type="match status" value="1"/>
</dbReference>
<dbReference type="InterPro" id="IPR016071">
    <property type="entry name" value="Staphylococal_nuclease_OB-fold"/>
</dbReference>
<evidence type="ECO:0000259" key="2">
    <source>
        <dbReference type="PROSITE" id="PS50830"/>
    </source>
</evidence>
<protein>
    <submittedName>
        <fullName evidence="3">Nuclease</fullName>
    </submittedName>
</protein>
<dbReference type="EMBL" id="DRMS01000003">
    <property type="protein sequence ID" value="HFC91194.1"/>
    <property type="molecule type" value="Genomic_DNA"/>
</dbReference>
<dbReference type="GO" id="GO:0004518">
    <property type="term" value="F:nuclease activity"/>
    <property type="evidence" value="ECO:0007669"/>
    <property type="project" value="InterPro"/>
</dbReference>
<dbReference type="SMART" id="SM00318">
    <property type="entry name" value="SNc"/>
    <property type="match status" value="1"/>
</dbReference>
<organism evidence="3">
    <name type="scientific">Leucothrix mucor</name>
    <dbReference type="NCBI Taxonomy" id="45248"/>
    <lineage>
        <taxon>Bacteria</taxon>
        <taxon>Pseudomonadati</taxon>
        <taxon>Pseudomonadota</taxon>
        <taxon>Gammaproteobacteria</taxon>
        <taxon>Thiotrichales</taxon>
        <taxon>Thiotrichaceae</taxon>
        <taxon>Leucothrix</taxon>
    </lineage>
</organism>
<dbReference type="Pfam" id="PF00565">
    <property type="entry name" value="SNase"/>
    <property type="match status" value="1"/>
</dbReference>
<feature type="signal peptide" evidence="1">
    <location>
        <begin position="1"/>
        <end position="17"/>
    </location>
</feature>
<dbReference type="Pfam" id="PF05901">
    <property type="entry name" value="Excalibur"/>
    <property type="match status" value="1"/>
</dbReference>
<keyword evidence="1" id="KW-0732">Signal</keyword>
<dbReference type="PROSITE" id="PS01123">
    <property type="entry name" value="TNASE_1"/>
    <property type="match status" value="1"/>
</dbReference>
<sequence>MRCLIYLLIVLSSSLQAASPNCKLSGKTIKIIDGDTIYILDKAKTTHKIRLAGIDTPERGQPFGKKAKVYLSHMVGAKWVCVDWRKQDRYKRKVGKVIINNTDINLQMIKQGLAWHYKKYQKEQTIEDAKKYAVAEVIARSKTLGLWSRPDYIEPWNWRKGSRPKRVTKREKRRIIEQKRKVTPSNNDSFNCAGKKFCGQMRSCAEARYYLTKCGLKRLDRDNDSIPCEAICGN</sequence>
<dbReference type="AlphaFoldDB" id="A0A7V2T0I5"/>
<dbReference type="PANTHER" id="PTHR12302:SF26">
    <property type="entry name" value="BLR1266 PROTEIN"/>
    <property type="match status" value="1"/>
</dbReference>
<feature type="chain" id="PRO_5030589027" evidence="1">
    <location>
        <begin position="18"/>
        <end position="234"/>
    </location>
</feature>
<dbReference type="InterPro" id="IPR002071">
    <property type="entry name" value="Thermonucl_AS"/>
</dbReference>
<evidence type="ECO:0000256" key="1">
    <source>
        <dbReference type="SAM" id="SignalP"/>
    </source>
</evidence>
<dbReference type="SUPFAM" id="SSF50199">
    <property type="entry name" value="Staphylococcal nuclease"/>
    <property type="match status" value="1"/>
</dbReference>
<proteinExistence type="predicted"/>
<dbReference type="GO" id="GO:0003676">
    <property type="term" value="F:nucleic acid binding"/>
    <property type="evidence" value="ECO:0007669"/>
    <property type="project" value="InterPro"/>
</dbReference>
<gene>
    <name evidence="3" type="ORF">ENJ51_00105</name>
</gene>
<accession>A0A7V2T0I5</accession>
<dbReference type="PROSITE" id="PS50830">
    <property type="entry name" value="TNASE_3"/>
    <property type="match status" value="1"/>
</dbReference>
<feature type="domain" description="TNase-like" evidence="2">
    <location>
        <begin position="22"/>
        <end position="149"/>
    </location>
</feature>